<dbReference type="RefSeq" id="WP_183625732.1">
    <property type="nucleotide sequence ID" value="NZ_JACHWJ010000004.1"/>
</dbReference>
<name>A0A7W4YGC7_9MICO</name>
<dbReference type="AlphaFoldDB" id="A0A7W4YGC7"/>
<keyword evidence="4" id="KW-0411">Iron-sulfur</keyword>
<keyword evidence="2" id="KW-0479">Metal-binding</keyword>
<evidence type="ECO:0000313" key="8">
    <source>
        <dbReference type="Proteomes" id="UP000545286"/>
    </source>
</evidence>
<evidence type="ECO:0000256" key="1">
    <source>
        <dbReference type="ARBA" id="ARBA00022714"/>
    </source>
</evidence>
<dbReference type="GO" id="GO:0016705">
    <property type="term" value="F:oxidoreductase activity, acting on paired donors, with incorporation or reduction of molecular oxygen"/>
    <property type="evidence" value="ECO:0007669"/>
    <property type="project" value="UniProtKB-ARBA"/>
</dbReference>
<comment type="caution">
    <text evidence="7">The sequence shown here is derived from an EMBL/GenBank/DDBJ whole genome shotgun (WGS) entry which is preliminary data.</text>
</comment>
<dbReference type="GO" id="GO:0005737">
    <property type="term" value="C:cytoplasm"/>
    <property type="evidence" value="ECO:0007669"/>
    <property type="project" value="TreeGrafter"/>
</dbReference>
<keyword evidence="3" id="KW-0408">Iron</keyword>
<dbReference type="Proteomes" id="UP000545286">
    <property type="component" value="Unassembled WGS sequence"/>
</dbReference>
<dbReference type="InterPro" id="IPR036922">
    <property type="entry name" value="Rieske_2Fe-2S_sf"/>
</dbReference>
<dbReference type="GO" id="GO:0051537">
    <property type="term" value="F:2 iron, 2 sulfur cluster binding"/>
    <property type="evidence" value="ECO:0007669"/>
    <property type="project" value="UniProtKB-KW"/>
</dbReference>
<evidence type="ECO:0000259" key="6">
    <source>
        <dbReference type="PROSITE" id="PS51296"/>
    </source>
</evidence>
<dbReference type="GO" id="GO:0004497">
    <property type="term" value="F:monooxygenase activity"/>
    <property type="evidence" value="ECO:0007669"/>
    <property type="project" value="UniProtKB-ARBA"/>
</dbReference>
<dbReference type="Gene3D" id="3.50.50.60">
    <property type="entry name" value="FAD/NAD(P)-binding domain"/>
    <property type="match status" value="1"/>
</dbReference>
<dbReference type="PANTHER" id="PTHR13847:SF274">
    <property type="entry name" value="RIESKE 2FE-2S IRON-SULFUR PROTEIN YHFW-RELATED"/>
    <property type="match status" value="1"/>
</dbReference>
<dbReference type="Gene3D" id="2.102.10.10">
    <property type="entry name" value="Rieske [2Fe-2S] iron-sulphur domain"/>
    <property type="match status" value="1"/>
</dbReference>
<evidence type="ECO:0000256" key="4">
    <source>
        <dbReference type="ARBA" id="ARBA00023014"/>
    </source>
</evidence>
<organism evidence="7 8">
    <name type="scientific">Pseudoclavibacter helvolus</name>
    <dbReference type="NCBI Taxonomy" id="255205"/>
    <lineage>
        <taxon>Bacteria</taxon>
        <taxon>Bacillati</taxon>
        <taxon>Actinomycetota</taxon>
        <taxon>Actinomycetes</taxon>
        <taxon>Micrococcales</taxon>
        <taxon>Microbacteriaceae</taxon>
        <taxon>Pseudoclavibacter</taxon>
    </lineage>
</organism>
<evidence type="ECO:0000256" key="3">
    <source>
        <dbReference type="ARBA" id="ARBA00023004"/>
    </source>
</evidence>
<dbReference type="InterPro" id="IPR036188">
    <property type="entry name" value="FAD/NAD-bd_sf"/>
</dbReference>
<feature type="region of interest" description="Disordered" evidence="5">
    <location>
        <begin position="483"/>
        <end position="504"/>
    </location>
</feature>
<proteinExistence type="predicted"/>
<keyword evidence="1" id="KW-0001">2Fe-2S</keyword>
<dbReference type="PRINTS" id="PR00420">
    <property type="entry name" value="RNGMNOXGNASE"/>
</dbReference>
<evidence type="ECO:0000313" key="7">
    <source>
        <dbReference type="EMBL" id="MBB2958563.1"/>
    </source>
</evidence>
<keyword evidence="8" id="KW-1185">Reference proteome</keyword>
<reference evidence="7 8" key="1">
    <citation type="submission" date="2020-08" db="EMBL/GenBank/DDBJ databases">
        <title>Sequencing the genomes of 1000 actinobacteria strains.</title>
        <authorList>
            <person name="Klenk H.-P."/>
        </authorList>
    </citation>
    <scope>NUCLEOTIDE SEQUENCE [LARGE SCALE GENOMIC DNA]</scope>
    <source>
        <strain evidence="7 8">DSM 20419</strain>
    </source>
</reference>
<dbReference type="Pfam" id="PF01266">
    <property type="entry name" value="DAO"/>
    <property type="match status" value="1"/>
</dbReference>
<dbReference type="SUPFAM" id="SSF51905">
    <property type="entry name" value="FAD/NAD(P)-binding domain"/>
    <property type="match status" value="1"/>
</dbReference>
<dbReference type="InterPro" id="IPR006076">
    <property type="entry name" value="FAD-dep_OxRdtase"/>
</dbReference>
<dbReference type="Gene3D" id="3.30.9.10">
    <property type="entry name" value="D-Amino Acid Oxidase, subunit A, domain 2"/>
    <property type="match status" value="1"/>
</dbReference>
<evidence type="ECO:0000256" key="5">
    <source>
        <dbReference type="SAM" id="MobiDB-lite"/>
    </source>
</evidence>
<sequence>MTSIWRDTSARPVTDTIDELPSRSDVIVAGAGIAGLAGAVLLSEAGLKVTLVEARTVADLATGNTTAKFSLLQGSQLSSVRQKRGHEIAAAYVEANRVGLDWTSAFCSADGVAWQTRPAINFATTRSGARKVDEERAVAEELGLPVETGGHHGLPFTVENFFAVPGNGQVDPYELSIALVARARRAGTKVVEGVTVTAATQHKQHVEVQATTGQEADLVSFSAGHLILATGFPVLDRGLHFTRLTAHRSHLVSFRSAGDVPTGMYLSMDSGGHSYRQFRRADGDYLLVGGAGHQVGASVSSRAGVDELIAQAHDRFIGLTETHRWAAQDYTNVDATPLVGPIDPRDDRILAMTGFAKWGMTNGVAAAHDLAARILGERTEWMKTLYDRSPSVQGALGLVERGAHTAARLTSEWGKALTHTDDSAPAEGEGRVGREGVHPVATSTVGGATRAVSAVCPHLGGVVVWNDESCSWDCPLHASRFEPDGTRIEGPATTGLASVEQPDS</sequence>
<dbReference type="PANTHER" id="PTHR13847">
    <property type="entry name" value="SARCOSINE DEHYDROGENASE-RELATED"/>
    <property type="match status" value="1"/>
</dbReference>
<dbReference type="InterPro" id="IPR017941">
    <property type="entry name" value="Rieske_2Fe-2S"/>
</dbReference>
<dbReference type="PROSITE" id="PS51296">
    <property type="entry name" value="RIESKE"/>
    <property type="match status" value="1"/>
</dbReference>
<evidence type="ECO:0000256" key="2">
    <source>
        <dbReference type="ARBA" id="ARBA00022723"/>
    </source>
</evidence>
<protein>
    <submittedName>
        <fullName evidence="7">Glycine/D-amino acid oxidase-like deaminating enzyme/nitrite reductase/ring-hydroxylating ferredoxin subunit</fullName>
    </submittedName>
</protein>
<dbReference type="EMBL" id="JACHWJ010000004">
    <property type="protein sequence ID" value="MBB2958563.1"/>
    <property type="molecule type" value="Genomic_DNA"/>
</dbReference>
<dbReference type="SUPFAM" id="SSF50022">
    <property type="entry name" value="ISP domain"/>
    <property type="match status" value="1"/>
</dbReference>
<dbReference type="Pfam" id="PF00355">
    <property type="entry name" value="Rieske"/>
    <property type="match status" value="1"/>
</dbReference>
<dbReference type="GO" id="GO:0046872">
    <property type="term" value="F:metal ion binding"/>
    <property type="evidence" value="ECO:0007669"/>
    <property type="project" value="UniProtKB-KW"/>
</dbReference>
<feature type="domain" description="Rieske" evidence="6">
    <location>
        <begin position="415"/>
        <end position="504"/>
    </location>
</feature>
<gene>
    <name evidence="7" type="ORF">FHX72_002709</name>
</gene>
<accession>A0A7W4YGC7</accession>